<evidence type="ECO:0000256" key="4">
    <source>
        <dbReference type="ARBA" id="ARBA00022833"/>
    </source>
</evidence>
<dbReference type="Pfam" id="PF00005">
    <property type="entry name" value="ABC_tran"/>
    <property type="match status" value="1"/>
</dbReference>
<evidence type="ECO:0000313" key="12">
    <source>
        <dbReference type="Proteomes" id="UP000036406"/>
    </source>
</evidence>
<evidence type="ECO:0000256" key="5">
    <source>
        <dbReference type="ARBA" id="ARBA00022840"/>
    </source>
</evidence>
<evidence type="ECO:0000256" key="6">
    <source>
        <dbReference type="ARBA" id="ARBA00022906"/>
    </source>
</evidence>
<feature type="domain" description="ABC transporter" evidence="10">
    <location>
        <begin position="4"/>
        <end position="219"/>
    </location>
</feature>
<dbReference type="Gene3D" id="3.40.50.300">
    <property type="entry name" value="P-loop containing nucleotide triphosphate hydrolases"/>
    <property type="match status" value="1"/>
</dbReference>
<dbReference type="STRING" id="330734.ABA45_08830"/>
<dbReference type="AlphaFoldDB" id="A0A0H4I5B7"/>
<dbReference type="PANTHER" id="PTHR42734:SF9">
    <property type="entry name" value="ZINC IMPORT ATP-BINDING PROTEIN ZNUC"/>
    <property type="match status" value="1"/>
</dbReference>
<dbReference type="CDD" id="cd03235">
    <property type="entry name" value="ABC_Metallic_Cations"/>
    <property type="match status" value="1"/>
</dbReference>
<keyword evidence="5" id="KW-0067">ATP-binding</keyword>
<dbReference type="InterPro" id="IPR003439">
    <property type="entry name" value="ABC_transporter-like_ATP-bd"/>
</dbReference>
<dbReference type="GO" id="GO:0010043">
    <property type="term" value="P:response to zinc ion"/>
    <property type="evidence" value="ECO:0007669"/>
    <property type="project" value="TreeGrafter"/>
</dbReference>
<evidence type="ECO:0000259" key="10">
    <source>
        <dbReference type="PROSITE" id="PS50893"/>
    </source>
</evidence>
<evidence type="ECO:0000256" key="3">
    <source>
        <dbReference type="ARBA" id="ARBA00022741"/>
    </source>
</evidence>
<dbReference type="SUPFAM" id="SSF52540">
    <property type="entry name" value="P-loop containing nucleoside triphosphate hydrolases"/>
    <property type="match status" value="1"/>
</dbReference>
<dbReference type="InterPro" id="IPR050153">
    <property type="entry name" value="Metal_Ion_Import_ABC"/>
</dbReference>
<dbReference type="EMBL" id="CP011494">
    <property type="protein sequence ID" value="AKO54281.1"/>
    <property type="molecule type" value="Genomic_DNA"/>
</dbReference>
<keyword evidence="7" id="KW-1278">Translocase</keyword>
<name>A0A0H4I5B7_9GAMM</name>
<dbReference type="InterPro" id="IPR017871">
    <property type="entry name" value="ABC_transporter-like_CS"/>
</dbReference>
<keyword evidence="2" id="KW-1003">Cell membrane</keyword>
<accession>A0A0H4I5B7</accession>
<dbReference type="InterPro" id="IPR003593">
    <property type="entry name" value="AAA+_ATPase"/>
</dbReference>
<gene>
    <name evidence="11" type="primary">znuC</name>
    <name evidence="11" type="ORF">ABA45_08830</name>
</gene>
<evidence type="ECO:0000256" key="1">
    <source>
        <dbReference type="ARBA" id="ARBA00022448"/>
    </source>
</evidence>
<keyword evidence="3" id="KW-0547">Nucleotide-binding</keyword>
<keyword evidence="8" id="KW-0406">Ion transport</keyword>
<evidence type="ECO:0000256" key="9">
    <source>
        <dbReference type="ARBA" id="ARBA00023136"/>
    </source>
</evidence>
<dbReference type="PATRIC" id="fig|330734.3.peg.1852"/>
<reference evidence="11 12" key="1">
    <citation type="submission" date="2015-05" db="EMBL/GenBank/DDBJ databases">
        <title>Complete genome of Marinobacter psychrophilus strain 20041T isolated from sea-ice of the Canadian Basin.</title>
        <authorList>
            <person name="Song L."/>
            <person name="Ren L."/>
            <person name="Yu Y."/>
            <person name="Wang X."/>
        </authorList>
    </citation>
    <scope>NUCLEOTIDE SEQUENCE [LARGE SCALE GENOMIC DNA]</scope>
    <source>
        <strain evidence="11 12">20041</strain>
    </source>
</reference>
<keyword evidence="4" id="KW-0862">Zinc</keyword>
<dbReference type="InterPro" id="IPR027417">
    <property type="entry name" value="P-loop_NTPase"/>
</dbReference>
<dbReference type="SMART" id="SM00382">
    <property type="entry name" value="AAA"/>
    <property type="match status" value="1"/>
</dbReference>
<dbReference type="GO" id="GO:0005524">
    <property type="term" value="F:ATP binding"/>
    <property type="evidence" value="ECO:0007669"/>
    <property type="project" value="UniProtKB-KW"/>
</dbReference>
<dbReference type="Proteomes" id="UP000036406">
    <property type="component" value="Chromosome"/>
</dbReference>
<evidence type="ECO:0000313" key="11">
    <source>
        <dbReference type="EMBL" id="AKO54281.1"/>
    </source>
</evidence>
<dbReference type="PROSITE" id="PS50893">
    <property type="entry name" value="ABC_TRANSPORTER_2"/>
    <property type="match status" value="1"/>
</dbReference>
<keyword evidence="12" id="KW-1185">Reference proteome</keyword>
<dbReference type="PROSITE" id="PS00211">
    <property type="entry name" value="ABC_TRANSPORTER_1"/>
    <property type="match status" value="1"/>
</dbReference>
<evidence type="ECO:0000256" key="7">
    <source>
        <dbReference type="ARBA" id="ARBA00022967"/>
    </source>
</evidence>
<keyword evidence="1" id="KW-0813">Transport</keyword>
<dbReference type="PANTHER" id="PTHR42734">
    <property type="entry name" value="METAL TRANSPORT SYSTEM ATP-BINDING PROTEIN TM_0124-RELATED"/>
    <property type="match status" value="1"/>
</dbReference>
<proteinExistence type="predicted"/>
<evidence type="ECO:0000256" key="2">
    <source>
        <dbReference type="ARBA" id="ARBA00022475"/>
    </source>
</evidence>
<dbReference type="GO" id="GO:0006829">
    <property type="term" value="P:zinc ion transport"/>
    <property type="evidence" value="ECO:0007669"/>
    <property type="project" value="UniProtKB-KW"/>
</dbReference>
<dbReference type="KEGG" id="mpq:ABA45_08830"/>
<dbReference type="GO" id="GO:0016887">
    <property type="term" value="F:ATP hydrolysis activity"/>
    <property type="evidence" value="ECO:0007669"/>
    <property type="project" value="InterPro"/>
</dbReference>
<evidence type="ECO:0000256" key="8">
    <source>
        <dbReference type="ARBA" id="ARBA00023065"/>
    </source>
</evidence>
<organism evidence="11 12">
    <name type="scientific">Marinobacter psychrophilus</name>
    <dbReference type="NCBI Taxonomy" id="330734"/>
    <lineage>
        <taxon>Bacteria</taxon>
        <taxon>Pseudomonadati</taxon>
        <taxon>Pseudomonadota</taxon>
        <taxon>Gammaproteobacteria</taxon>
        <taxon>Pseudomonadales</taxon>
        <taxon>Marinobacteraceae</taxon>
        <taxon>Marinobacter</taxon>
    </lineage>
</organism>
<protein>
    <submittedName>
        <fullName evidence="11">Zinc ABC transporter ATPase</fullName>
    </submittedName>
</protein>
<sequence length="241" mass="26361">MRVLATKNLSVSFGGNQVLKDINIHIEQGEIVTIIGPNGSGKSTLLRAIIGAQVPTSGKVEITSKQIIGYVPQRLNIDETLPMTVYRFLSLPRRQQPGDMDAALQQAGLSGLGKQPLSTLSGGQFQRVLLARALIEKPSLLLLDEATQGLDHSGSADFYRQIERVRQELGCAILMVSHELHTVMRTSDRVICLNGSICCEGAPEVVKVAPEYRLLFGLDDAEMFASYHHHDPATPRHEEAI</sequence>
<keyword evidence="6" id="KW-0864">Zinc transport</keyword>
<keyword evidence="9" id="KW-0472">Membrane</keyword>